<dbReference type="InterPro" id="IPR039331">
    <property type="entry name" value="PAPs-like"/>
</dbReference>
<feature type="domain" description="Purple acid phosphatase N-terminal" evidence="7">
    <location>
        <begin position="36"/>
        <end position="135"/>
    </location>
</feature>
<comment type="catalytic activity">
    <reaction evidence="4">
        <text>a phosphate monoester + H2O = an alcohol + phosphate</text>
        <dbReference type="Rhea" id="RHEA:15017"/>
        <dbReference type="ChEBI" id="CHEBI:15377"/>
        <dbReference type="ChEBI" id="CHEBI:30879"/>
        <dbReference type="ChEBI" id="CHEBI:43474"/>
        <dbReference type="ChEBI" id="CHEBI:67140"/>
        <dbReference type="EC" id="3.1.3.2"/>
    </reaction>
</comment>
<dbReference type="SUPFAM" id="SSF56300">
    <property type="entry name" value="Metallo-dependent phosphatases"/>
    <property type="match status" value="1"/>
</dbReference>
<feature type="domain" description="Calcineurin-like phosphoesterase" evidence="5">
    <location>
        <begin position="212"/>
        <end position="430"/>
    </location>
</feature>
<dbReference type="InterPro" id="IPR025733">
    <property type="entry name" value="PAPs_C"/>
</dbReference>
<dbReference type="PANTHER" id="PTHR22953:SF153">
    <property type="entry name" value="PURPLE ACID PHOSPHATASE"/>
    <property type="match status" value="1"/>
</dbReference>
<dbReference type="PANTHER" id="PTHR22953">
    <property type="entry name" value="ACID PHOSPHATASE RELATED"/>
    <property type="match status" value="1"/>
</dbReference>
<keyword evidence="9" id="KW-1185">Reference proteome</keyword>
<evidence type="ECO:0000313" key="9">
    <source>
        <dbReference type="Proteomes" id="UP001295423"/>
    </source>
</evidence>
<dbReference type="Gene3D" id="3.60.21.10">
    <property type="match status" value="1"/>
</dbReference>
<gene>
    <name evidence="8" type="ORF">CYCCA115_LOCUS12302</name>
</gene>
<organism evidence="8 9">
    <name type="scientific">Cylindrotheca closterium</name>
    <dbReference type="NCBI Taxonomy" id="2856"/>
    <lineage>
        <taxon>Eukaryota</taxon>
        <taxon>Sar</taxon>
        <taxon>Stramenopiles</taxon>
        <taxon>Ochrophyta</taxon>
        <taxon>Bacillariophyta</taxon>
        <taxon>Bacillariophyceae</taxon>
        <taxon>Bacillariophycidae</taxon>
        <taxon>Bacillariales</taxon>
        <taxon>Bacillariaceae</taxon>
        <taxon>Cylindrotheca</taxon>
    </lineage>
</organism>
<dbReference type="EC" id="3.1.3.2" evidence="4"/>
<evidence type="ECO:0000259" key="6">
    <source>
        <dbReference type="Pfam" id="PF14008"/>
    </source>
</evidence>
<evidence type="ECO:0000259" key="7">
    <source>
        <dbReference type="Pfam" id="PF16656"/>
    </source>
</evidence>
<feature type="chain" id="PRO_5041781576" description="Purple acid phosphatase" evidence="4">
    <location>
        <begin position="24"/>
        <end position="535"/>
    </location>
</feature>
<dbReference type="GO" id="GO:0003993">
    <property type="term" value="F:acid phosphatase activity"/>
    <property type="evidence" value="ECO:0007669"/>
    <property type="project" value="UniProtKB-EC"/>
</dbReference>
<dbReference type="InterPro" id="IPR004843">
    <property type="entry name" value="Calcineurin-like_PHP"/>
</dbReference>
<dbReference type="InterPro" id="IPR008963">
    <property type="entry name" value="Purple_acid_Pase-like_N"/>
</dbReference>
<dbReference type="InterPro" id="IPR015914">
    <property type="entry name" value="PAPs_N"/>
</dbReference>
<feature type="signal peptide" evidence="4">
    <location>
        <begin position="1"/>
        <end position="23"/>
    </location>
</feature>
<dbReference type="Proteomes" id="UP001295423">
    <property type="component" value="Unassembled WGS sequence"/>
</dbReference>
<keyword evidence="1 4" id="KW-0732">Signal</keyword>
<dbReference type="GO" id="GO:0046872">
    <property type="term" value="F:metal ion binding"/>
    <property type="evidence" value="ECO:0007669"/>
    <property type="project" value="InterPro"/>
</dbReference>
<sequence length="535" mass="60766">MAMMMLSIFTVISTLIVLQTARAAEGAPRVCNAAVKHLHLAVGQNPSREMTISFASTWTDIDSGNDVEKPVGGVFVGLSPDDLKFIPQQEFPFRYHVLMEHKTKPNTTYWSPFQHHITINDLSPNTMYYYVAVVGKSGEEIESMAGVKRKYSKTRQEEKDSLFGREWKRGVNGTVRRNLTPSPYNGTAMPCFDNRNVRSFKTAPEQHIDEVTFAIVGDLGQFQHSIQTLKHMTSNRDTIDAVILVGDISYANGHHENWDTFFDFLDDSLIFHQIPLQVATGNHDIEKQENGSDIFQAYEARFRMPRVKPARLEAFDVPGKLNLDAPPYPLPYNWGNAFYSFTYGPALHVILSAYSSMEPGSEQYHWLEEKLDDVDRQTTPWLLVSLHTPLYSSFAAHKHDPQIFAGREHLEPLFVKYQVNIVFTGHIHAYQRTANVAMGRVDTKGPIHITVGAGGRQCDAPFKSLEVEDWLLARDASFYGYGLLSVLNRTHAEWSWVPLSASDKHDYNYVKDDKDTKLPPLRKDYALISNQFFIP</sequence>
<evidence type="ECO:0000256" key="3">
    <source>
        <dbReference type="ARBA" id="ARBA00023180"/>
    </source>
</evidence>
<feature type="domain" description="Purple acid phosphatase C-terminal" evidence="6">
    <location>
        <begin position="445"/>
        <end position="498"/>
    </location>
</feature>
<evidence type="ECO:0000313" key="8">
    <source>
        <dbReference type="EMBL" id="CAJ1949849.1"/>
    </source>
</evidence>
<dbReference type="Pfam" id="PF14008">
    <property type="entry name" value="Metallophos_C"/>
    <property type="match status" value="1"/>
</dbReference>
<dbReference type="InterPro" id="IPR029052">
    <property type="entry name" value="Metallo-depent_PP-like"/>
</dbReference>
<keyword evidence="2 4" id="KW-0378">Hydrolase</keyword>
<dbReference type="AlphaFoldDB" id="A0AAD2JH00"/>
<accession>A0AAD2JH00</accession>
<dbReference type="Pfam" id="PF16656">
    <property type="entry name" value="Pur_ac_phosph_N"/>
    <property type="match status" value="1"/>
</dbReference>
<keyword evidence="3" id="KW-0325">Glycoprotein</keyword>
<proteinExistence type="inferred from homology"/>
<dbReference type="EMBL" id="CAKOGP040001758">
    <property type="protein sequence ID" value="CAJ1949849.1"/>
    <property type="molecule type" value="Genomic_DNA"/>
</dbReference>
<evidence type="ECO:0000256" key="2">
    <source>
        <dbReference type="ARBA" id="ARBA00022801"/>
    </source>
</evidence>
<name>A0AAD2JH00_9STRA</name>
<dbReference type="CDD" id="cd00839">
    <property type="entry name" value="MPP_PAPs"/>
    <property type="match status" value="1"/>
</dbReference>
<evidence type="ECO:0000259" key="5">
    <source>
        <dbReference type="Pfam" id="PF00149"/>
    </source>
</evidence>
<reference evidence="8" key="1">
    <citation type="submission" date="2023-08" db="EMBL/GenBank/DDBJ databases">
        <authorList>
            <person name="Audoor S."/>
            <person name="Bilcke G."/>
        </authorList>
    </citation>
    <scope>NUCLEOTIDE SEQUENCE</scope>
</reference>
<dbReference type="Gene3D" id="2.60.40.380">
    <property type="entry name" value="Purple acid phosphatase-like, N-terminal"/>
    <property type="match status" value="1"/>
</dbReference>
<comment type="caution">
    <text evidence="8">The sequence shown here is derived from an EMBL/GenBank/DDBJ whole genome shotgun (WGS) entry which is preliminary data.</text>
</comment>
<dbReference type="InterPro" id="IPR041792">
    <property type="entry name" value="MPP_PAP"/>
</dbReference>
<dbReference type="SUPFAM" id="SSF49363">
    <property type="entry name" value="Purple acid phosphatase, N-terminal domain"/>
    <property type="match status" value="1"/>
</dbReference>
<evidence type="ECO:0000256" key="1">
    <source>
        <dbReference type="ARBA" id="ARBA00022729"/>
    </source>
</evidence>
<protein>
    <recommendedName>
        <fullName evidence="4">Purple acid phosphatase</fullName>
        <ecNumber evidence="4">3.1.3.2</ecNumber>
    </recommendedName>
</protein>
<dbReference type="Pfam" id="PF00149">
    <property type="entry name" value="Metallophos"/>
    <property type="match status" value="1"/>
</dbReference>
<comment type="similarity">
    <text evidence="4">Belongs to the metallophosphoesterase superfamily. Purple acid phosphatase family.</text>
</comment>
<evidence type="ECO:0000256" key="4">
    <source>
        <dbReference type="RuleBase" id="RU361203"/>
    </source>
</evidence>